<evidence type="ECO:0000256" key="4">
    <source>
        <dbReference type="ARBA" id="ARBA00022475"/>
    </source>
</evidence>
<dbReference type="PROSITE" id="PS50109">
    <property type="entry name" value="HIS_KIN"/>
    <property type="match status" value="1"/>
</dbReference>
<evidence type="ECO:0000256" key="3">
    <source>
        <dbReference type="ARBA" id="ARBA00012438"/>
    </source>
</evidence>
<reference evidence="13 16" key="2">
    <citation type="submission" date="2020-08" db="EMBL/GenBank/DDBJ databases">
        <title>Genomic Encyclopedia of Type Strains, Phase IV (KMG-IV): sequencing the most valuable type-strain genomes for metagenomic binning, comparative biology and taxonomic classification.</title>
        <authorList>
            <person name="Goeker M."/>
        </authorList>
    </citation>
    <scope>NUCLEOTIDE SEQUENCE [LARGE SCALE GENOMIC DNA]</scope>
    <source>
        <strain evidence="13 16">DSM 100021</strain>
    </source>
</reference>
<dbReference type="PROSITE" id="PS50885">
    <property type="entry name" value="HAMP"/>
    <property type="match status" value="1"/>
</dbReference>
<dbReference type="Proteomes" id="UP000185598">
    <property type="component" value="Unassembled WGS sequence"/>
</dbReference>
<comment type="subcellular location">
    <subcellularLocation>
        <location evidence="2">Cell membrane</location>
        <topology evidence="2">Multi-pass membrane protein</topology>
    </subcellularLocation>
</comment>
<dbReference type="RefSeq" id="WP_075613266.1">
    <property type="nucleotide sequence ID" value="NZ_JACIED010000006.1"/>
</dbReference>
<dbReference type="PRINTS" id="PR00344">
    <property type="entry name" value="BCTRLSENSOR"/>
</dbReference>
<evidence type="ECO:0000313" key="14">
    <source>
        <dbReference type="EMBL" id="OLP51574.1"/>
    </source>
</evidence>
<dbReference type="SMART" id="SM00304">
    <property type="entry name" value="HAMP"/>
    <property type="match status" value="1"/>
</dbReference>
<evidence type="ECO:0000256" key="7">
    <source>
        <dbReference type="ARBA" id="ARBA00022741"/>
    </source>
</evidence>
<dbReference type="Gene3D" id="1.10.8.500">
    <property type="entry name" value="HAMP domain in histidine kinase"/>
    <property type="match status" value="1"/>
</dbReference>
<dbReference type="InterPro" id="IPR050980">
    <property type="entry name" value="2C_sensor_his_kinase"/>
</dbReference>
<dbReference type="PANTHER" id="PTHR44936:SF10">
    <property type="entry name" value="SENSOR PROTEIN RSTB"/>
    <property type="match status" value="1"/>
</dbReference>
<dbReference type="Gene3D" id="1.10.287.130">
    <property type="match status" value="1"/>
</dbReference>
<dbReference type="Proteomes" id="UP000544107">
    <property type="component" value="Unassembled WGS sequence"/>
</dbReference>
<evidence type="ECO:0000256" key="10">
    <source>
        <dbReference type="SAM" id="Phobius"/>
    </source>
</evidence>
<protein>
    <recommendedName>
        <fullName evidence="3">histidine kinase</fullName>
        <ecNumber evidence="3">2.7.13.3</ecNumber>
    </recommendedName>
</protein>
<keyword evidence="15" id="KW-1185">Reference proteome</keyword>
<keyword evidence="10" id="KW-0472">Membrane</keyword>
<evidence type="ECO:0000256" key="2">
    <source>
        <dbReference type="ARBA" id="ARBA00004651"/>
    </source>
</evidence>
<dbReference type="InterPro" id="IPR036097">
    <property type="entry name" value="HisK_dim/P_sf"/>
</dbReference>
<dbReference type="SUPFAM" id="SSF158472">
    <property type="entry name" value="HAMP domain-like"/>
    <property type="match status" value="1"/>
</dbReference>
<organism evidence="14 15">
    <name type="scientific">Allorhizobium taibaishanense</name>
    <dbReference type="NCBI Taxonomy" id="887144"/>
    <lineage>
        <taxon>Bacteria</taxon>
        <taxon>Pseudomonadati</taxon>
        <taxon>Pseudomonadota</taxon>
        <taxon>Alphaproteobacteria</taxon>
        <taxon>Hyphomicrobiales</taxon>
        <taxon>Rhizobiaceae</taxon>
        <taxon>Rhizobium/Agrobacterium group</taxon>
        <taxon>Allorhizobium</taxon>
    </lineage>
</organism>
<keyword evidence="10" id="KW-0812">Transmembrane</keyword>
<dbReference type="GO" id="GO:0000155">
    <property type="term" value="F:phosphorelay sensor kinase activity"/>
    <property type="evidence" value="ECO:0007669"/>
    <property type="project" value="InterPro"/>
</dbReference>
<keyword evidence="5" id="KW-0597">Phosphoprotein</keyword>
<dbReference type="Pfam" id="PF00512">
    <property type="entry name" value="HisKA"/>
    <property type="match status" value="1"/>
</dbReference>
<evidence type="ECO:0000256" key="6">
    <source>
        <dbReference type="ARBA" id="ARBA00022679"/>
    </source>
</evidence>
<keyword evidence="9" id="KW-0067">ATP-binding</keyword>
<dbReference type="GO" id="GO:0005524">
    <property type="term" value="F:ATP binding"/>
    <property type="evidence" value="ECO:0007669"/>
    <property type="project" value="UniProtKB-KW"/>
</dbReference>
<feature type="domain" description="HAMP" evidence="12">
    <location>
        <begin position="144"/>
        <end position="199"/>
    </location>
</feature>
<evidence type="ECO:0000313" key="13">
    <source>
        <dbReference type="EMBL" id="MBB4009955.1"/>
    </source>
</evidence>
<dbReference type="EC" id="2.7.13.3" evidence="3"/>
<keyword evidence="4" id="KW-1003">Cell membrane</keyword>
<dbReference type="SUPFAM" id="SSF55874">
    <property type="entry name" value="ATPase domain of HSP90 chaperone/DNA topoisomerase II/histidine kinase"/>
    <property type="match status" value="1"/>
</dbReference>
<dbReference type="InterPro" id="IPR005467">
    <property type="entry name" value="His_kinase_dom"/>
</dbReference>
<dbReference type="Gene3D" id="3.30.565.10">
    <property type="entry name" value="Histidine kinase-like ATPase, C-terminal domain"/>
    <property type="match status" value="1"/>
</dbReference>
<comment type="caution">
    <text evidence="14">The sequence shown here is derived from an EMBL/GenBank/DDBJ whole genome shotgun (WGS) entry which is preliminary data.</text>
</comment>
<gene>
    <name evidence="14" type="ORF">BJF91_16180</name>
    <name evidence="13" type="ORF">GGQ71_004252</name>
</gene>
<dbReference type="EMBL" id="MKIN01000019">
    <property type="protein sequence ID" value="OLP51574.1"/>
    <property type="molecule type" value="Genomic_DNA"/>
</dbReference>
<dbReference type="InterPro" id="IPR003660">
    <property type="entry name" value="HAMP_dom"/>
</dbReference>
<accession>A0A1Q9A9T0</accession>
<dbReference type="CDD" id="cd06225">
    <property type="entry name" value="HAMP"/>
    <property type="match status" value="1"/>
</dbReference>
<name>A0A1Q9A9T0_9HYPH</name>
<dbReference type="SMART" id="SM00388">
    <property type="entry name" value="HisKA"/>
    <property type="match status" value="1"/>
</dbReference>
<feature type="transmembrane region" description="Helical" evidence="10">
    <location>
        <begin position="6"/>
        <end position="29"/>
    </location>
</feature>
<evidence type="ECO:0000313" key="15">
    <source>
        <dbReference type="Proteomes" id="UP000185598"/>
    </source>
</evidence>
<dbReference type="PANTHER" id="PTHR44936">
    <property type="entry name" value="SENSOR PROTEIN CREC"/>
    <property type="match status" value="1"/>
</dbReference>
<sequence length="435" mass="48692">MPRLFWRFFFIVWLTITLTTMMGISLPMLGGQLPPHIRMANIQNRLIAAQMADMLQRQGLVQTQAFIDHLPRDSDALPPRLVLATDQQLPCTEASYPGRIVMSVDGKCYTLGIGERKLRDNWPFLLPWLTGFVASLFSAYLLTKYLLTPMERLRHGLKALAEGHFSVRIHDQLKNRKDEIGVLTQHFDISALRLQELHEGRERLFHDVSHELRSPLSRLQAVTGILRKNPGRLPDLLDRMDHEIERLDRLVGEILALARLSSKTDEETPLQIIDLLDILDDIVQDATFEAQEKAVTIEFSRSGTFVAAVNGELVYRAIENVLRNAIKYTGAGTTVRIKTKVGLDGLTLCIADEGPGVREEDLESIFRPFMSSGSTGSSSSTSGYGLGLAIAKTAVERHGGRVFAVNIVPHGLKVTMMFPADQNSRPENYNTLRQG</sequence>
<dbReference type="InterPro" id="IPR036890">
    <property type="entry name" value="HATPase_C_sf"/>
</dbReference>
<keyword evidence="7" id="KW-0547">Nucleotide-binding</keyword>
<keyword evidence="6" id="KW-0808">Transferase</keyword>
<dbReference type="GO" id="GO:0005886">
    <property type="term" value="C:plasma membrane"/>
    <property type="evidence" value="ECO:0007669"/>
    <property type="project" value="UniProtKB-SubCell"/>
</dbReference>
<dbReference type="CDD" id="cd00082">
    <property type="entry name" value="HisKA"/>
    <property type="match status" value="1"/>
</dbReference>
<dbReference type="AlphaFoldDB" id="A0A1Q9A9T0"/>
<dbReference type="SUPFAM" id="SSF47384">
    <property type="entry name" value="Homodimeric domain of signal transducing histidine kinase"/>
    <property type="match status" value="1"/>
</dbReference>
<evidence type="ECO:0000256" key="5">
    <source>
        <dbReference type="ARBA" id="ARBA00022553"/>
    </source>
</evidence>
<dbReference type="EMBL" id="JACIED010000006">
    <property type="protein sequence ID" value="MBB4009955.1"/>
    <property type="molecule type" value="Genomic_DNA"/>
</dbReference>
<evidence type="ECO:0000256" key="9">
    <source>
        <dbReference type="ARBA" id="ARBA00022840"/>
    </source>
</evidence>
<evidence type="ECO:0000259" key="11">
    <source>
        <dbReference type="PROSITE" id="PS50109"/>
    </source>
</evidence>
<dbReference type="Pfam" id="PF00672">
    <property type="entry name" value="HAMP"/>
    <property type="match status" value="1"/>
</dbReference>
<keyword evidence="8" id="KW-0418">Kinase</keyword>
<comment type="catalytic activity">
    <reaction evidence="1">
        <text>ATP + protein L-histidine = ADP + protein N-phospho-L-histidine.</text>
        <dbReference type="EC" id="2.7.13.3"/>
    </reaction>
</comment>
<dbReference type="InterPro" id="IPR003594">
    <property type="entry name" value="HATPase_dom"/>
</dbReference>
<evidence type="ECO:0000256" key="8">
    <source>
        <dbReference type="ARBA" id="ARBA00022777"/>
    </source>
</evidence>
<dbReference type="STRING" id="887144.BJF91_16180"/>
<evidence type="ECO:0000256" key="1">
    <source>
        <dbReference type="ARBA" id="ARBA00000085"/>
    </source>
</evidence>
<reference evidence="14 15" key="1">
    <citation type="submission" date="2016-09" db="EMBL/GenBank/DDBJ databases">
        <title>Rhizobium oryziradicis sp. nov., isolated from the root of rice.</title>
        <authorList>
            <person name="Zhao J."/>
            <person name="Zhang X."/>
        </authorList>
    </citation>
    <scope>NUCLEOTIDE SEQUENCE [LARGE SCALE GENOMIC DNA]</scope>
    <source>
        <strain evidence="14 15">14971</strain>
    </source>
</reference>
<proteinExistence type="predicted"/>
<keyword evidence="10" id="KW-1133">Transmembrane helix</keyword>
<feature type="domain" description="Histidine kinase" evidence="11">
    <location>
        <begin position="207"/>
        <end position="422"/>
    </location>
</feature>
<dbReference type="OrthoDB" id="9815202at2"/>
<dbReference type="InterPro" id="IPR003661">
    <property type="entry name" value="HisK_dim/P_dom"/>
</dbReference>
<dbReference type="SMART" id="SM00387">
    <property type="entry name" value="HATPase_c"/>
    <property type="match status" value="1"/>
</dbReference>
<evidence type="ECO:0000313" key="16">
    <source>
        <dbReference type="Proteomes" id="UP000544107"/>
    </source>
</evidence>
<evidence type="ECO:0000259" key="12">
    <source>
        <dbReference type="PROSITE" id="PS50885"/>
    </source>
</evidence>
<dbReference type="Pfam" id="PF02518">
    <property type="entry name" value="HATPase_c"/>
    <property type="match status" value="1"/>
</dbReference>
<dbReference type="InterPro" id="IPR004358">
    <property type="entry name" value="Sig_transdc_His_kin-like_C"/>
</dbReference>